<keyword evidence="2" id="KW-1185">Reference proteome</keyword>
<reference evidence="2" key="1">
    <citation type="submission" date="2017-04" db="EMBL/GenBank/DDBJ databases">
        <authorList>
            <person name="Varghese N."/>
            <person name="Submissions S."/>
        </authorList>
    </citation>
    <scope>NUCLEOTIDE SEQUENCE [LARGE SCALE GENOMIC DNA]</scope>
    <source>
        <strain evidence="2">LMG 29540</strain>
    </source>
</reference>
<dbReference type="Proteomes" id="UP000193228">
    <property type="component" value="Unassembled WGS sequence"/>
</dbReference>
<accession>A0A1X7J527</accession>
<dbReference type="EMBL" id="FXAT01000002">
    <property type="protein sequence ID" value="SMG22485.1"/>
    <property type="molecule type" value="Genomic_DNA"/>
</dbReference>
<evidence type="ECO:0000313" key="2">
    <source>
        <dbReference type="Proteomes" id="UP000193228"/>
    </source>
</evidence>
<dbReference type="STRING" id="1515439.SAMN06265784_102194"/>
<protein>
    <submittedName>
        <fullName evidence="1">Uncharacterized protein</fullName>
    </submittedName>
</protein>
<evidence type="ECO:0000313" key="1">
    <source>
        <dbReference type="EMBL" id="SMG22485.1"/>
    </source>
</evidence>
<gene>
    <name evidence="1" type="ORF">SAMN06265784_102194</name>
</gene>
<name>A0A1X7J527_9BURK</name>
<organism evidence="1 2">
    <name type="scientific">Paraburkholderia susongensis</name>
    <dbReference type="NCBI Taxonomy" id="1515439"/>
    <lineage>
        <taxon>Bacteria</taxon>
        <taxon>Pseudomonadati</taxon>
        <taxon>Pseudomonadota</taxon>
        <taxon>Betaproteobacteria</taxon>
        <taxon>Burkholderiales</taxon>
        <taxon>Burkholderiaceae</taxon>
        <taxon>Paraburkholderia</taxon>
    </lineage>
</organism>
<proteinExistence type="predicted"/>
<dbReference type="AlphaFoldDB" id="A0A1X7J527"/>
<sequence length="41" mass="4271">MRGQEPPSQGIDKANMQGLCLAREQGGELRAVIGVVTSMAA</sequence>